<dbReference type="EC" id="7.1.1.2" evidence="9"/>
<feature type="transmembrane region" description="Helical" evidence="9">
    <location>
        <begin position="85"/>
        <end position="105"/>
    </location>
</feature>
<keyword evidence="5 9" id="KW-0812">Transmembrane</keyword>
<dbReference type="GO" id="GO:0031966">
    <property type="term" value="C:mitochondrial membrane"/>
    <property type="evidence" value="ECO:0007669"/>
    <property type="project" value="UniProtKB-SubCell"/>
</dbReference>
<organism evidence="10">
    <name type="scientific">Pseudogarypus banksi</name>
    <dbReference type="NCBI Taxonomy" id="1131925"/>
    <lineage>
        <taxon>Eukaryota</taxon>
        <taxon>Metazoa</taxon>
        <taxon>Ecdysozoa</taxon>
        <taxon>Arthropoda</taxon>
        <taxon>Chelicerata</taxon>
        <taxon>Arachnida</taxon>
        <taxon>Pseudoscorpiones</taxon>
        <taxon>Feaelloidea</taxon>
        <taxon>Pseudogarypidae</taxon>
        <taxon>Pseudogarypus</taxon>
    </lineage>
</organism>
<keyword evidence="9" id="KW-0830">Ubiquinone</keyword>
<proteinExistence type="inferred from homology"/>
<sequence length="116" mass="14046">MIFMFYNIMISLLILISFMIFSMLVTKINKIKKEKPSPYECGFEPWSMNRLPFSMKFYMILIIFISFDLELIILLPLMFFNSFFIINSCLINLLFFIILSMSLYWEWSSSLLKWQE</sequence>
<keyword evidence="9" id="KW-1278">Translocase</keyword>
<keyword evidence="9" id="KW-0679">Respiratory chain</keyword>
<geneLocation type="mitochondrion" evidence="10"/>
<dbReference type="AlphaFoldDB" id="H9MFI8"/>
<keyword evidence="7 9" id="KW-0472">Membrane</keyword>
<evidence type="ECO:0000256" key="8">
    <source>
        <dbReference type="ARBA" id="ARBA00049551"/>
    </source>
</evidence>
<evidence type="ECO:0000256" key="2">
    <source>
        <dbReference type="ARBA" id="ARBA00008472"/>
    </source>
</evidence>
<dbReference type="InterPro" id="IPR038430">
    <property type="entry name" value="NDAH_ubi_oxred_su3_sf"/>
</dbReference>
<evidence type="ECO:0000256" key="3">
    <source>
        <dbReference type="ARBA" id="ARBA00021007"/>
    </source>
</evidence>
<dbReference type="PANTHER" id="PTHR11058">
    <property type="entry name" value="NADH-UBIQUINONE OXIDOREDUCTASE CHAIN 3"/>
    <property type="match status" value="1"/>
</dbReference>
<evidence type="ECO:0000256" key="6">
    <source>
        <dbReference type="ARBA" id="ARBA00022989"/>
    </source>
</evidence>
<dbReference type="GO" id="GO:0030964">
    <property type="term" value="C:NADH dehydrogenase complex"/>
    <property type="evidence" value="ECO:0007669"/>
    <property type="project" value="TreeGrafter"/>
</dbReference>
<dbReference type="EMBL" id="JQ040544">
    <property type="protein sequence ID" value="AEX37733.1"/>
    <property type="molecule type" value="Genomic_DNA"/>
</dbReference>
<accession>H9MFI8</accession>
<keyword evidence="9" id="KW-0249">Electron transport</keyword>
<comment type="similarity">
    <text evidence="2 9">Belongs to the complex I subunit 3 family.</text>
</comment>
<evidence type="ECO:0000256" key="4">
    <source>
        <dbReference type="ARBA" id="ARBA00022448"/>
    </source>
</evidence>
<dbReference type="PANTHER" id="PTHR11058:SF9">
    <property type="entry name" value="NADH-UBIQUINONE OXIDOREDUCTASE CHAIN 3"/>
    <property type="match status" value="1"/>
</dbReference>
<name>H9MFI8_9ARAC</name>
<reference evidence="10" key="1">
    <citation type="journal article" date="2012" name="BMC Evol. Biol.">
        <title>Pseudoscorpion mitochondria show rearranged genes and genome-wide reductions of RNA gene sizes and inferred structures, yet typical nucleotide composition bias.</title>
        <authorList>
            <person name="Ovchinnikov S."/>
            <person name="Masta S.E."/>
        </authorList>
    </citation>
    <scope>NUCLEOTIDE SEQUENCE</scope>
</reference>
<comment type="function">
    <text evidence="9">Core subunit of the mitochondrial membrane respiratory chain NADH dehydrogenase (Complex I) which catalyzes electron transfer from NADH through the respiratory chain, using ubiquinone as an electron acceptor. Essential for the catalytic activity of complex I.</text>
</comment>
<dbReference type="InterPro" id="IPR000440">
    <property type="entry name" value="NADH_UbQ/plastoQ_OxRdtase_su3"/>
</dbReference>
<feature type="transmembrane region" description="Helical" evidence="9">
    <location>
        <begin position="57"/>
        <end position="79"/>
    </location>
</feature>
<evidence type="ECO:0000313" key="10">
    <source>
        <dbReference type="EMBL" id="AEX37733.1"/>
    </source>
</evidence>
<gene>
    <name evidence="10" type="primary">ND3</name>
</gene>
<evidence type="ECO:0000256" key="5">
    <source>
        <dbReference type="ARBA" id="ARBA00022692"/>
    </source>
</evidence>
<keyword evidence="9 10" id="KW-0496">Mitochondrion</keyword>
<feature type="transmembrane region" description="Helical" evidence="9">
    <location>
        <begin position="6"/>
        <end position="25"/>
    </location>
</feature>
<keyword evidence="6 9" id="KW-1133">Transmembrane helix</keyword>
<evidence type="ECO:0000256" key="7">
    <source>
        <dbReference type="ARBA" id="ARBA00023136"/>
    </source>
</evidence>
<evidence type="ECO:0000256" key="1">
    <source>
        <dbReference type="ARBA" id="ARBA00004370"/>
    </source>
</evidence>
<protein>
    <recommendedName>
        <fullName evidence="3 9">NADH-ubiquinone oxidoreductase chain 3</fullName>
        <ecNumber evidence="9">7.1.1.2</ecNumber>
    </recommendedName>
</protein>
<comment type="catalytic activity">
    <reaction evidence="8 9">
        <text>a ubiquinone + NADH + 5 H(+)(in) = a ubiquinol + NAD(+) + 4 H(+)(out)</text>
        <dbReference type="Rhea" id="RHEA:29091"/>
        <dbReference type="Rhea" id="RHEA-COMP:9565"/>
        <dbReference type="Rhea" id="RHEA-COMP:9566"/>
        <dbReference type="ChEBI" id="CHEBI:15378"/>
        <dbReference type="ChEBI" id="CHEBI:16389"/>
        <dbReference type="ChEBI" id="CHEBI:17976"/>
        <dbReference type="ChEBI" id="CHEBI:57540"/>
        <dbReference type="ChEBI" id="CHEBI:57945"/>
        <dbReference type="EC" id="7.1.1.2"/>
    </reaction>
</comment>
<evidence type="ECO:0000256" key="9">
    <source>
        <dbReference type="RuleBase" id="RU003640"/>
    </source>
</evidence>
<dbReference type="GO" id="GO:0008137">
    <property type="term" value="F:NADH dehydrogenase (ubiquinone) activity"/>
    <property type="evidence" value="ECO:0007669"/>
    <property type="project" value="UniProtKB-UniRule"/>
</dbReference>
<keyword evidence="4 9" id="KW-0813">Transport</keyword>
<comment type="subcellular location">
    <subcellularLocation>
        <location evidence="1">Membrane</location>
    </subcellularLocation>
    <subcellularLocation>
        <location evidence="9">Mitochondrion membrane</location>
        <topology evidence="9">Multi-pass membrane protein</topology>
    </subcellularLocation>
</comment>
<keyword evidence="9" id="KW-0520">NAD</keyword>
<dbReference type="Gene3D" id="1.20.58.1610">
    <property type="entry name" value="NADH:ubiquinone/plastoquinone oxidoreductase, chain 3"/>
    <property type="match status" value="1"/>
</dbReference>
<dbReference type="Pfam" id="PF00507">
    <property type="entry name" value="Oxidored_q4"/>
    <property type="match status" value="1"/>
</dbReference>